<dbReference type="AlphaFoldDB" id="A0A833HRF0"/>
<accession>A0A833HRF0</accession>
<dbReference type="Gene3D" id="3.30.70.1880">
    <property type="entry name" value="Protein of unknown function DUF881"/>
    <property type="match status" value="1"/>
</dbReference>
<evidence type="ECO:0000313" key="3">
    <source>
        <dbReference type="EMBL" id="KAB3533184.1"/>
    </source>
</evidence>
<evidence type="ECO:0000256" key="2">
    <source>
        <dbReference type="SAM" id="Coils"/>
    </source>
</evidence>
<comment type="caution">
    <text evidence="3">The sequence shown here is derived from an EMBL/GenBank/DDBJ whole genome shotgun (WGS) entry which is preliminary data.</text>
</comment>
<keyword evidence="4" id="KW-1185">Reference proteome</keyword>
<gene>
    <name evidence="3" type="ORF">F8153_01155</name>
</gene>
<dbReference type="Pfam" id="PF05949">
    <property type="entry name" value="DUF881"/>
    <property type="match status" value="1"/>
</dbReference>
<comment type="similarity">
    <text evidence="1">Belongs to the UPF0749 family.</text>
</comment>
<proteinExistence type="inferred from homology"/>
<dbReference type="OrthoDB" id="9776196at2"/>
<dbReference type="PANTHER" id="PTHR37313:SF2">
    <property type="entry name" value="UPF0749 PROTEIN YLXX"/>
    <property type="match status" value="1"/>
</dbReference>
<dbReference type="InterPro" id="IPR010273">
    <property type="entry name" value="DUF881"/>
</dbReference>
<evidence type="ECO:0000256" key="1">
    <source>
        <dbReference type="ARBA" id="ARBA00009108"/>
    </source>
</evidence>
<keyword evidence="2" id="KW-0175">Coiled coil</keyword>
<organism evidence="3 4">
    <name type="scientific">Alkaliphilus serpentinus</name>
    <dbReference type="NCBI Taxonomy" id="1482731"/>
    <lineage>
        <taxon>Bacteria</taxon>
        <taxon>Bacillati</taxon>
        <taxon>Bacillota</taxon>
        <taxon>Clostridia</taxon>
        <taxon>Peptostreptococcales</taxon>
        <taxon>Natronincolaceae</taxon>
        <taxon>Alkaliphilus</taxon>
    </lineage>
</organism>
<dbReference type="EMBL" id="WBZB01000004">
    <property type="protein sequence ID" value="KAB3533184.1"/>
    <property type="molecule type" value="Genomic_DNA"/>
</dbReference>
<feature type="coiled-coil region" evidence="2">
    <location>
        <begin position="42"/>
        <end position="76"/>
    </location>
</feature>
<name>A0A833HRF0_9FIRM</name>
<reference evidence="3 4" key="1">
    <citation type="submission" date="2019-10" db="EMBL/GenBank/DDBJ databases">
        <title>Alkaliphilus serpentinus sp. nov. and Alkaliphilus pronyensis sp. nov., two novel anaerobic alkaliphilic species isolated from the serpentinized-hosted hydrothermal field of the Prony Bay (New Caledonia).</title>
        <authorList>
            <person name="Postec A."/>
        </authorList>
    </citation>
    <scope>NUCLEOTIDE SEQUENCE [LARGE SCALE GENOMIC DNA]</scope>
    <source>
        <strain evidence="3 4">LacT</strain>
    </source>
</reference>
<dbReference type="Proteomes" id="UP000465601">
    <property type="component" value="Unassembled WGS sequence"/>
</dbReference>
<sequence length="238" mass="27018">MKDMKGKIAFAILCGIFGIILSIQFKTVNNPLRSGLFANFRAQQVTAELRDLRSEKEHLAKELSEIENRLREYESFEADDNTIIKNLNLDLERYQFLSGNSNVEGPGIIITIEEEVEDGKNSFIMLYNDLLLAIINELNASTAEAISINGLRYTSSTEVYYSSNSVLINSEQTTLPYVIKAIGNPETLEAALNMRYRIIWNMRQEEGIKVTIEKKDHIVIPKVTEIINYKYAKPVEGS</sequence>
<dbReference type="PANTHER" id="PTHR37313">
    <property type="entry name" value="UPF0749 PROTEIN RV1825"/>
    <property type="match status" value="1"/>
</dbReference>
<protein>
    <submittedName>
        <fullName evidence="3">DUF881 domain-containing protein</fullName>
    </submittedName>
</protein>
<evidence type="ECO:0000313" key="4">
    <source>
        <dbReference type="Proteomes" id="UP000465601"/>
    </source>
</evidence>
<dbReference type="RefSeq" id="WP_151864510.1">
    <property type="nucleotide sequence ID" value="NZ_WBZB01000004.1"/>
</dbReference>